<dbReference type="PRINTS" id="PR00778">
    <property type="entry name" value="HTHARSR"/>
</dbReference>
<dbReference type="Gene3D" id="1.10.10.10">
    <property type="entry name" value="Winged helix-like DNA-binding domain superfamily/Winged helix DNA-binding domain"/>
    <property type="match status" value="1"/>
</dbReference>
<keyword evidence="2" id="KW-0238">DNA-binding</keyword>
<proteinExistence type="predicted"/>
<dbReference type="InterPro" id="IPR011991">
    <property type="entry name" value="ArsR-like_HTH"/>
</dbReference>
<dbReference type="OrthoDB" id="5297460at2"/>
<dbReference type="PROSITE" id="PS50987">
    <property type="entry name" value="HTH_ARSR_2"/>
    <property type="match status" value="1"/>
</dbReference>
<accession>A0A1Q8TCW6</accession>
<comment type="caution">
    <text evidence="5">The sequence shown here is derived from an EMBL/GenBank/DDBJ whole genome shotgun (WGS) entry which is preliminary data.</text>
</comment>
<dbReference type="SUPFAM" id="SSF46785">
    <property type="entry name" value="Winged helix' DNA-binding domain"/>
    <property type="match status" value="1"/>
</dbReference>
<keyword evidence="6" id="KW-1185">Reference proteome</keyword>
<dbReference type="AlphaFoldDB" id="A0A1Q8TCW6"/>
<dbReference type="STRING" id="223900.GCA_000821045_02505"/>
<dbReference type="InterPro" id="IPR051011">
    <property type="entry name" value="Metal_resp_trans_reg"/>
</dbReference>
<sequence length="108" mass="11675">METNDALKALSALAQRTRLAVFRHLVGVGPDGAFAGDIAEALGVSPSTLSFHLKELAHAGLVHGEAHGRHVHYRADFSRMRGLVDYLTAHCCDDQPELCRLPDDAGRC</sequence>
<dbReference type="NCBIfam" id="NF033788">
    <property type="entry name" value="HTH_metalloreg"/>
    <property type="match status" value="1"/>
</dbReference>
<dbReference type="PANTHER" id="PTHR43132:SF2">
    <property type="entry name" value="ARSENICAL RESISTANCE OPERON REPRESSOR ARSR-RELATED"/>
    <property type="match status" value="1"/>
</dbReference>
<evidence type="ECO:0000256" key="2">
    <source>
        <dbReference type="ARBA" id="ARBA00023125"/>
    </source>
</evidence>
<keyword evidence="1" id="KW-0805">Transcription regulation</keyword>
<dbReference type="CDD" id="cd00090">
    <property type="entry name" value="HTH_ARSR"/>
    <property type="match status" value="1"/>
</dbReference>
<dbReference type="GO" id="GO:0003677">
    <property type="term" value="F:DNA binding"/>
    <property type="evidence" value="ECO:0007669"/>
    <property type="project" value="UniProtKB-KW"/>
</dbReference>
<evidence type="ECO:0000259" key="4">
    <source>
        <dbReference type="PROSITE" id="PS50987"/>
    </source>
</evidence>
<dbReference type="Pfam" id="PF12840">
    <property type="entry name" value="HTH_20"/>
    <property type="match status" value="1"/>
</dbReference>
<dbReference type="GO" id="GO:0003700">
    <property type="term" value="F:DNA-binding transcription factor activity"/>
    <property type="evidence" value="ECO:0007669"/>
    <property type="project" value="InterPro"/>
</dbReference>
<reference evidence="5 6" key="1">
    <citation type="submission" date="2016-12" db="EMBL/GenBank/DDBJ databases">
        <title>Draft genome sequences of strains Salinicola socius SMB35, Salinicola sp. MH3R3-1 and Chromohalobacter sp. SMB17 from the Verkhnekamsk potash mining region of Russia.</title>
        <authorList>
            <person name="Mavrodi D.V."/>
            <person name="Olsson B.E."/>
            <person name="Korsakova E.S."/>
            <person name="Pyankova A."/>
            <person name="Mavrodi O.V."/>
            <person name="Plotnikova E.G."/>
        </authorList>
    </citation>
    <scope>NUCLEOTIDE SEQUENCE [LARGE SCALE GENOMIC DNA]</scope>
    <source>
        <strain evidence="5 6">SMB17</strain>
    </source>
</reference>
<gene>
    <name evidence="5" type="ORF">BTW10_09080</name>
</gene>
<name>A0A1Q8TCW6_9GAMM</name>
<feature type="domain" description="HTH arsR-type" evidence="4">
    <location>
        <begin position="1"/>
        <end position="95"/>
    </location>
</feature>
<evidence type="ECO:0000313" key="6">
    <source>
        <dbReference type="Proteomes" id="UP000186806"/>
    </source>
</evidence>
<dbReference type="InterPro" id="IPR001845">
    <property type="entry name" value="HTH_ArsR_DNA-bd_dom"/>
</dbReference>
<protein>
    <submittedName>
        <fullName evidence="5">Transcriptional regulator</fullName>
    </submittedName>
</protein>
<dbReference type="Proteomes" id="UP000186806">
    <property type="component" value="Unassembled WGS sequence"/>
</dbReference>
<organism evidence="5 6">
    <name type="scientific">Chromohalobacter japonicus</name>
    <dbReference type="NCBI Taxonomy" id="223900"/>
    <lineage>
        <taxon>Bacteria</taxon>
        <taxon>Pseudomonadati</taxon>
        <taxon>Pseudomonadota</taxon>
        <taxon>Gammaproteobacteria</taxon>
        <taxon>Oceanospirillales</taxon>
        <taxon>Halomonadaceae</taxon>
        <taxon>Chromohalobacter</taxon>
    </lineage>
</organism>
<dbReference type="PANTHER" id="PTHR43132">
    <property type="entry name" value="ARSENICAL RESISTANCE OPERON REPRESSOR ARSR-RELATED"/>
    <property type="match status" value="1"/>
</dbReference>
<evidence type="ECO:0000256" key="1">
    <source>
        <dbReference type="ARBA" id="ARBA00023015"/>
    </source>
</evidence>
<dbReference type="InterPro" id="IPR036388">
    <property type="entry name" value="WH-like_DNA-bd_sf"/>
</dbReference>
<keyword evidence="3" id="KW-0804">Transcription</keyword>
<dbReference type="InterPro" id="IPR036390">
    <property type="entry name" value="WH_DNA-bd_sf"/>
</dbReference>
<dbReference type="EMBL" id="MSDQ01000022">
    <property type="protein sequence ID" value="OLO11516.1"/>
    <property type="molecule type" value="Genomic_DNA"/>
</dbReference>
<evidence type="ECO:0000313" key="5">
    <source>
        <dbReference type="EMBL" id="OLO11516.1"/>
    </source>
</evidence>
<evidence type="ECO:0000256" key="3">
    <source>
        <dbReference type="ARBA" id="ARBA00023163"/>
    </source>
</evidence>
<dbReference type="RefSeq" id="WP_040243809.1">
    <property type="nucleotide sequence ID" value="NZ_LN651369.1"/>
</dbReference>
<dbReference type="SMART" id="SM00418">
    <property type="entry name" value="HTH_ARSR"/>
    <property type="match status" value="1"/>
</dbReference>